<dbReference type="EMBL" id="JAPWTJ010000472">
    <property type="protein sequence ID" value="KAJ8978106.1"/>
    <property type="molecule type" value="Genomic_DNA"/>
</dbReference>
<organism evidence="2 3">
    <name type="scientific">Molorchus minor</name>
    <dbReference type="NCBI Taxonomy" id="1323400"/>
    <lineage>
        <taxon>Eukaryota</taxon>
        <taxon>Metazoa</taxon>
        <taxon>Ecdysozoa</taxon>
        <taxon>Arthropoda</taxon>
        <taxon>Hexapoda</taxon>
        <taxon>Insecta</taxon>
        <taxon>Pterygota</taxon>
        <taxon>Neoptera</taxon>
        <taxon>Endopterygota</taxon>
        <taxon>Coleoptera</taxon>
        <taxon>Polyphaga</taxon>
        <taxon>Cucujiformia</taxon>
        <taxon>Chrysomeloidea</taxon>
        <taxon>Cerambycidae</taxon>
        <taxon>Lamiinae</taxon>
        <taxon>Monochamini</taxon>
        <taxon>Molorchus</taxon>
    </lineage>
</organism>
<sequence length="160" mass="18379">MLYWSLLTKIFSDITGRCWCGYHVTTIKRHAGWKSTTVAEGYVENSIENKTKIANQVLVGSDLYYSDKSGGNKVKKNRFGKTALYSYKPSLIQQEWGISGTVLLFCDTFLHSLDRIPIHQRWDILYTMAFKKLHRKKSGAVIIMNCILYIGAFLNDQPLF</sequence>
<proteinExistence type="predicted"/>
<gene>
    <name evidence="2" type="ORF">NQ317_015916</name>
</gene>
<dbReference type="Proteomes" id="UP001162164">
    <property type="component" value="Unassembled WGS sequence"/>
</dbReference>
<evidence type="ECO:0000256" key="1">
    <source>
        <dbReference type="SAM" id="Phobius"/>
    </source>
</evidence>
<name>A0ABQ9JIR0_9CUCU</name>
<protein>
    <submittedName>
        <fullName evidence="2">Uncharacterized protein</fullName>
    </submittedName>
</protein>
<evidence type="ECO:0000313" key="2">
    <source>
        <dbReference type="EMBL" id="KAJ8978106.1"/>
    </source>
</evidence>
<keyword evidence="3" id="KW-1185">Reference proteome</keyword>
<keyword evidence="1" id="KW-0472">Membrane</keyword>
<comment type="caution">
    <text evidence="2">The sequence shown here is derived from an EMBL/GenBank/DDBJ whole genome shotgun (WGS) entry which is preliminary data.</text>
</comment>
<reference evidence="2" key="1">
    <citation type="journal article" date="2023" name="Insect Mol. Biol.">
        <title>Genome sequencing provides insights into the evolution of gene families encoding plant cell wall-degrading enzymes in longhorned beetles.</title>
        <authorList>
            <person name="Shin N.R."/>
            <person name="Okamura Y."/>
            <person name="Kirsch R."/>
            <person name="Pauchet Y."/>
        </authorList>
    </citation>
    <scope>NUCLEOTIDE SEQUENCE</scope>
    <source>
        <strain evidence="2">MMC_N1</strain>
    </source>
</reference>
<keyword evidence="1" id="KW-1133">Transmembrane helix</keyword>
<accession>A0ABQ9JIR0</accession>
<feature type="transmembrane region" description="Helical" evidence="1">
    <location>
        <begin position="138"/>
        <end position="154"/>
    </location>
</feature>
<keyword evidence="1" id="KW-0812">Transmembrane</keyword>
<evidence type="ECO:0000313" key="3">
    <source>
        <dbReference type="Proteomes" id="UP001162164"/>
    </source>
</evidence>